<keyword evidence="2" id="KW-0479">Metal-binding</keyword>
<keyword evidence="9" id="KW-0539">Nucleus</keyword>
<dbReference type="InterPro" id="IPR003604">
    <property type="entry name" value="Matrin/U1-like-C_Znf_C2H2"/>
</dbReference>
<evidence type="ECO:0000313" key="13">
    <source>
        <dbReference type="EMBL" id="GAB0182930.1"/>
    </source>
</evidence>
<evidence type="ECO:0000256" key="8">
    <source>
        <dbReference type="ARBA" id="ARBA00023163"/>
    </source>
</evidence>
<evidence type="ECO:0000256" key="11">
    <source>
        <dbReference type="SAM" id="MobiDB-lite"/>
    </source>
</evidence>
<feature type="compositionally biased region" description="Basic and acidic residues" evidence="11">
    <location>
        <begin position="1555"/>
        <end position="1565"/>
    </location>
</feature>
<evidence type="ECO:0000256" key="9">
    <source>
        <dbReference type="ARBA" id="ARBA00023242"/>
    </source>
</evidence>
<dbReference type="InterPro" id="IPR013087">
    <property type="entry name" value="Znf_C2H2_type"/>
</dbReference>
<feature type="domain" description="C2H2-type" evidence="12">
    <location>
        <begin position="841"/>
        <end position="864"/>
    </location>
</feature>
<name>A0ABC9WCA5_GRUJA</name>
<dbReference type="EMBL" id="BAAFJT010000002">
    <property type="protein sequence ID" value="GAB0182930.1"/>
    <property type="molecule type" value="Genomic_DNA"/>
</dbReference>
<feature type="region of interest" description="Disordered" evidence="11">
    <location>
        <begin position="758"/>
        <end position="823"/>
    </location>
</feature>
<feature type="compositionally biased region" description="Basic and acidic residues" evidence="11">
    <location>
        <begin position="1698"/>
        <end position="1709"/>
    </location>
</feature>
<feature type="domain" description="C2H2-type" evidence="12">
    <location>
        <begin position="1963"/>
        <end position="1990"/>
    </location>
</feature>
<comment type="subcellular location">
    <subcellularLocation>
        <location evidence="1">Nucleus</location>
    </subcellularLocation>
</comment>
<feature type="domain" description="C2H2-type" evidence="12">
    <location>
        <begin position="1821"/>
        <end position="1844"/>
    </location>
</feature>
<feature type="compositionally biased region" description="Basic and acidic residues" evidence="11">
    <location>
        <begin position="311"/>
        <end position="321"/>
    </location>
</feature>
<feature type="compositionally biased region" description="Polar residues" evidence="11">
    <location>
        <begin position="336"/>
        <end position="355"/>
    </location>
</feature>
<evidence type="ECO:0000256" key="1">
    <source>
        <dbReference type="ARBA" id="ARBA00004123"/>
    </source>
</evidence>
<dbReference type="GO" id="GO:0003677">
    <property type="term" value="F:DNA binding"/>
    <property type="evidence" value="ECO:0007669"/>
    <property type="project" value="UniProtKB-KW"/>
</dbReference>
<dbReference type="FunFam" id="3.30.160.60:FF:001030">
    <property type="entry name" value="Zinc finger protein 407"/>
    <property type="match status" value="1"/>
</dbReference>
<feature type="domain" description="C2H2-type" evidence="12">
    <location>
        <begin position="2049"/>
        <end position="2076"/>
    </location>
</feature>
<evidence type="ECO:0000256" key="5">
    <source>
        <dbReference type="ARBA" id="ARBA00022833"/>
    </source>
</evidence>
<dbReference type="FunFam" id="3.30.160.60:FF:001819">
    <property type="entry name" value="zinc finger protein 407"/>
    <property type="match status" value="1"/>
</dbReference>
<organism evidence="13 14">
    <name type="scientific">Grus japonensis</name>
    <name type="common">Japanese crane</name>
    <name type="synonym">Red-crowned crane</name>
    <dbReference type="NCBI Taxonomy" id="30415"/>
    <lineage>
        <taxon>Eukaryota</taxon>
        <taxon>Metazoa</taxon>
        <taxon>Chordata</taxon>
        <taxon>Craniata</taxon>
        <taxon>Vertebrata</taxon>
        <taxon>Euteleostomi</taxon>
        <taxon>Archelosauria</taxon>
        <taxon>Archosauria</taxon>
        <taxon>Dinosauria</taxon>
        <taxon>Saurischia</taxon>
        <taxon>Theropoda</taxon>
        <taxon>Coelurosauria</taxon>
        <taxon>Aves</taxon>
        <taxon>Neognathae</taxon>
        <taxon>Neoaves</taxon>
        <taxon>Gruiformes</taxon>
        <taxon>Gruidae</taxon>
        <taxon>Grus</taxon>
    </lineage>
</organism>
<feature type="compositionally biased region" description="Acidic residues" evidence="11">
    <location>
        <begin position="322"/>
        <end position="332"/>
    </location>
</feature>
<evidence type="ECO:0000256" key="2">
    <source>
        <dbReference type="ARBA" id="ARBA00022723"/>
    </source>
</evidence>
<dbReference type="FunFam" id="3.30.160.60:FF:000969">
    <property type="entry name" value="Zinc finger protein 407"/>
    <property type="match status" value="1"/>
</dbReference>
<comment type="caution">
    <text evidence="13">The sequence shown here is derived from an EMBL/GenBank/DDBJ whole genome shotgun (WGS) entry which is preliminary data.</text>
</comment>
<evidence type="ECO:0000259" key="12">
    <source>
        <dbReference type="PROSITE" id="PS50157"/>
    </source>
</evidence>
<dbReference type="Proteomes" id="UP001623348">
    <property type="component" value="Unassembled WGS sequence"/>
</dbReference>
<feature type="compositionally biased region" description="Basic and acidic residues" evidence="11">
    <location>
        <begin position="356"/>
        <end position="374"/>
    </location>
</feature>
<sequence>METEIFQYIDVHQSDFIEDLKEWVAVESDSVQPHLRKEVIRMMALAADKLAVLGATVNLVNLGSHQLPDGQDLPLPPVILGELGKDPQNPTLCFYGHVDVQPAKKEDGWKTDPYTLTEINDSLVDPTGRIQIPGIYDSIAALTEEEKKLYELIEFDLEEHKNNSGVKKFLYGTKEEILLHLWRYPSLSIHGIEGAFHEPGIKTVIPAKVVGKFSIRQVPHMDLSVVKQQVVYMKAEKFNKRHLSHGLAPILTALPVPSETQVYAHPCMAQAYNPAIQRQELPRQRPHVHKATPGANEGTKPNDLQLIILRMDGEEDKKRDDVDESLQSELTEESQRNASGENAGCDSSSQQNIRLTSDEVFRDLEKKRKEDGAKKRALSGSPNLDGVQADKPENVSRKRKRGSSEDMKDSERKLHKVIAGEAGSIVAGAVKKEGVTSCLGDEIFNSNFLCLHCDFKCADGAILKIHQENKHSQEVPAAVTDNLSSSEEISVGYKVGNIDKGLKGKMSDQCSDMEEHKPESPSKQSEEQTCPHCSCTAECSSTLHTHVRQDHEKSKIFCCDLCGFQSAEENLLNSHFLGKTHLRRQNLAARGGFVQILTKKSFKKPQSTPTKERNVRAKPGTSKLRARTADAKELSALKGSKVSLSKQNDGTEFVEMIPSSNVPTEKKDTMTEETLLSSSVEGKHEVCTEKLEIAGPSENTVQKTELPLTSKKLVSSLKMTRRFDRPEHKRNFVLLRSSFGQSRSFRLKRQVKRRYSLLGNSKRGKSETRRVHMKRISSTQLKPGDSSPMSHTELETDAKSNCNTTSEIQDLTEDKPNTLSSSTIDTKDSDVKLTAGHGILHTCIDCGHVFQNRKSLEIHVAKLHRKRIQFHCQMCSYSSGVREDMKQHCQDSKHQMGGCSFNCQLCSFTSLNVISLRSHMSEAHNMSHSCPTCILFFQMEEELLNHQKNEKHDGSLFQQATSLSNSDRTLQVVTYADSVSNNSQNLAKEMEVSVKAKTPDSSIMNHRNELKHSVLNKTQFQCKKCFYKTRSSTVLTRHIKLRHAQEYHFLCKACNLYSLSKEGMEKHIKRSKHLENARKNNIGLRFEECIEKVCVGVGGIKTVVDPSVSGSGNTELDKEITHVSFSSVENISRNKEFVPLDQRIGENELVLANASKKGKLKGTISRTCTHCGLLASSVTNLTVHIRRKHSHQYSYLCKVCNYYTVTKGDMERHCATKKHKSRVEIEGCGKQNSEIIVSPEGGNFESKSKKVNSPMTALYEHVEDCSQSSDLENSVLDNQEVEQGDAELEVVNTSRLPDLEHTSNPLNINQRIFLEPARVTQDGDPCFQRRAVGANDNKCVHCSFIAHSSSSLELHVKRKHTKQFEYYCMACDYYAVTRREMIRHAATEKHKIRRESHVYSSGEEAHTANITKDGAALSREKHHHSAGELKTVLGETKCANDIAEGDHMSKSLTECIVLDENASPGMPKGGSSQNAIAGELEEESKNGGENLFCEGFQQTPQKDKAVTLDKEVSVKEAGTCQLQKSRHGQELLNSDDDCTAEDQNRSSSTNLNSGRGKESLEANRENPEVVCRNTDILKKKSLKKNNPLMLTLPETSSAVEQSNFAGNIGEMVENIHSLEGDRSFKEDPTGEEEEALMEAQHEAEVAINNDLWEADGSTAESMQESSNEALGTVISADDKGKAMQNFGKFDSSIVRLKSHQDGEGTDHSAEGQMSGGVRASELTVKADPSPNGGKRKKSEGISLGESTRIRCDDCGFLADGLSGLNVHIAMKHPSKEKHFHCLLCGKSFYTESNLHQHLASAGHMRNEQASVEELPEGGATFKCVKCTEPFDSEQSLFLHIKEQHEELLREVNKYIVEDTEQINREREENQGNVCKYCGKMCRSSNSMAFLAHIRTHTGSKPFKCKICHFATAQLGDARNHVKRHLGMREYKCHVCGVAFVMKKHLNTHLLGKHGVGTPKERKFTCHLCDRSFTEKWALNNHMKLHTGEKPFKCTWPTCHYSFLTASAMKDHFRTHTGEKSFLCDLCGFAGGTRHALTKHRRQHTGEKPFKCDECNFASTTQSHLTRHKRVHTGEKPYRCPWCDYRSNCAENIRKHILHTGKHEGVKMYNCPKCDYGTNIPVEFRNHLKELHPDIENPDLAYLHAGIVSKSYECRLKGQGATFVETTSPFTAAALGEVSPVKEKVFRGSRRQPQSPEEVQQVIIIQGYDGDFAIDASVEETAAATLQTLAMAGQMARVVHITEDGQVIATNQNGSHMSSMVPGQILTEQLADVATQVVVVEGTGTDMEEAVRIDTVPDSSSTVLQQIMRQEVLDASEATGHPPDSSSALDALLCAVTELDEVENKSGLLDRCRSGHKDFLQMPNPETPSVPSDAEGQEIQMFHEVQETQEDTEPMEVVTRVMHPSAIIASQERAQAAFKKMVQGVLQFAVCDTAAADQLMKEGVTQVIVNEEGTVHMVAREGSQIIMQEAGSHALSVQSEHMDLVESDGEISQIIVTEEIAQAMVQGSDGDFSEGATHYIVTELPPDMQDEPGVYSHAVIETAGSPEILQAGTAIKEEAVSPDRAGEQLTSMVIYTEGGSQVIKGQRDDNEVQEA</sequence>
<dbReference type="GO" id="GO:0005634">
    <property type="term" value="C:nucleus"/>
    <property type="evidence" value="ECO:0007669"/>
    <property type="project" value="UniProtKB-SubCell"/>
</dbReference>
<evidence type="ECO:0000313" key="14">
    <source>
        <dbReference type="Proteomes" id="UP001623348"/>
    </source>
</evidence>
<feature type="region of interest" description="Disordered" evidence="11">
    <location>
        <begin position="283"/>
        <end position="412"/>
    </location>
</feature>
<feature type="domain" description="C2H2-type" evidence="12">
    <location>
        <begin position="2021"/>
        <end position="2048"/>
    </location>
</feature>
<evidence type="ECO:0000256" key="4">
    <source>
        <dbReference type="ARBA" id="ARBA00022771"/>
    </source>
</evidence>
<dbReference type="FunFam" id="3.30.160.60:FF:001514">
    <property type="entry name" value="Zinc finger protein 407"/>
    <property type="match status" value="1"/>
</dbReference>
<dbReference type="FunFam" id="3.30.160.60:FF:001710">
    <property type="entry name" value="Zinc finger protein 407 isoform 1"/>
    <property type="match status" value="1"/>
</dbReference>
<accession>A0ABC9WCA5</accession>
<dbReference type="PANTHER" id="PTHR24403:SF60">
    <property type="entry name" value="ZINC FINGER PROTEIN 407"/>
    <property type="match status" value="1"/>
</dbReference>
<dbReference type="PROSITE" id="PS00028">
    <property type="entry name" value="ZINC_FINGER_C2H2_1"/>
    <property type="match status" value="8"/>
</dbReference>
<dbReference type="FunFam" id="3.30.160.60:FF:001689">
    <property type="entry name" value="zinc finger protein 407"/>
    <property type="match status" value="1"/>
</dbReference>
<evidence type="ECO:0000256" key="3">
    <source>
        <dbReference type="ARBA" id="ARBA00022737"/>
    </source>
</evidence>
<feature type="domain" description="C2H2-type" evidence="12">
    <location>
        <begin position="1930"/>
        <end position="1958"/>
    </location>
</feature>
<feature type="domain" description="C2H2-type" evidence="12">
    <location>
        <begin position="1779"/>
        <end position="1808"/>
    </location>
</feature>
<dbReference type="GO" id="GO:0008270">
    <property type="term" value="F:zinc ion binding"/>
    <property type="evidence" value="ECO:0007669"/>
    <property type="project" value="UniProtKB-KW"/>
</dbReference>
<dbReference type="PROSITE" id="PS50157">
    <property type="entry name" value="ZINC_FINGER_C2H2_2"/>
    <property type="match status" value="9"/>
</dbReference>
<gene>
    <name evidence="13" type="ORF">GRJ2_000758300</name>
</gene>
<dbReference type="PANTHER" id="PTHR24403">
    <property type="entry name" value="ZINC FINGER PROTEIN"/>
    <property type="match status" value="1"/>
</dbReference>
<evidence type="ECO:0000256" key="10">
    <source>
        <dbReference type="PROSITE-ProRule" id="PRU00042"/>
    </source>
</evidence>
<keyword evidence="14" id="KW-1185">Reference proteome</keyword>
<feature type="domain" description="C2H2-type" evidence="12">
    <location>
        <begin position="1020"/>
        <end position="1048"/>
    </location>
</feature>
<feature type="compositionally biased region" description="Polar residues" evidence="11">
    <location>
        <begin position="799"/>
        <end position="809"/>
    </location>
</feature>
<dbReference type="SUPFAM" id="SSF57667">
    <property type="entry name" value="beta-beta-alpha zinc fingers"/>
    <property type="match status" value="4"/>
</dbReference>
<feature type="region of interest" description="Disordered" evidence="11">
    <location>
        <begin position="1525"/>
        <end position="1565"/>
    </location>
</feature>
<proteinExistence type="predicted"/>
<keyword evidence="8" id="KW-0804">Transcription</keyword>
<keyword evidence="3" id="KW-0677">Repeat</keyword>
<dbReference type="SMART" id="SM00451">
    <property type="entry name" value="ZnF_U1"/>
    <property type="match status" value="6"/>
</dbReference>
<dbReference type="FunFam" id="3.30.160.60:FF:000322">
    <property type="entry name" value="GDNF-inducible zinc finger protein 1"/>
    <property type="match status" value="1"/>
</dbReference>
<evidence type="ECO:0000256" key="7">
    <source>
        <dbReference type="ARBA" id="ARBA00023125"/>
    </source>
</evidence>
<feature type="compositionally biased region" description="Basic and acidic residues" evidence="11">
    <location>
        <begin position="513"/>
        <end position="526"/>
    </location>
</feature>
<keyword evidence="5" id="KW-0862">Zinc</keyword>
<feature type="region of interest" description="Disordered" evidence="11">
    <location>
        <begin position="506"/>
        <end position="529"/>
    </location>
</feature>
<dbReference type="FunFam" id="3.30.160.60:FF:001109">
    <property type="entry name" value="Zinc finger protein 407"/>
    <property type="match status" value="1"/>
</dbReference>
<evidence type="ECO:0000256" key="6">
    <source>
        <dbReference type="ARBA" id="ARBA00023015"/>
    </source>
</evidence>
<dbReference type="InterPro" id="IPR050688">
    <property type="entry name" value="Zinc_finger/UBP_domain"/>
</dbReference>
<dbReference type="Gene3D" id="3.30.70.360">
    <property type="match status" value="1"/>
</dbReference>
<dbReference type="InterPro" id="IPR036236">
    <property type="entry name" value="Znf_C2H2_sf"/>
</dbReference>
<dbReference type="Gene3D" id="3.30.160.60">
    <property type="entry name" value="Classic Zinc Finger"/>
    <property type="match status" value="12"/>
</dbReference>
<keyword evidence="4 10" id="KW-0863">Zinc-finger</keyword>
<dbReference type="FunFam" id="3.30.160.60:FF:001138">
    <property type="entry name" value="zinc finger protein 407 isoform X1"/>
    <property type="match status" value="1"/>
</dbReference>
<dbReference type="SUPFAM" id="SSF53187">
    <property type="entry name" value="Zn-dependent exopeptidases"/>
    <property type="match status" value="1"/>
</dbReference>
<keyword evidence="6" id="KW-0805">Transcription regulation</keyword>
<protein>
    <submittedName>
        <fullName evidence="13">Zinc finger protein 407</fullName>
    </submittedName>
</protein>
<keyword evidence="7" id="KW-0238">DNA-binding</keyword>
<feature type="compositionally biased region" description="Basic and acidic residues" evidence="11">
    <location>
        <begin position="388"/>
        <end position="412"/>
    </location>
</feature>
<dbReference type="FunFam" id="3.30.160.60:FF:000721">
    <property type="entry name" value="Zinc finger protein 407"/>
    <property type="match status" value="1"/>
</dbReference>
<dbReference type="Gene3D" id="3.40.630.10">
    <property type="entry name" value="Zn peptidases"/>
    <property type="match status" value="1"/>
</dbReference>
<dbReference type="SMART" id="SM00355">
    <property type="entry name" value="ZnF_C2H2"/>
    <property type="match status" value="25"/>
</dbReference>
<reference evidence="13 14" key="1">
    <citation type="submission" date="2024-06" db="EMBL/GenBank/DDBJ databases">
        <title>The draft genome of Grus japonensis, version 3.</title>
        <authorList>
            <person name="Nabeshima K."/>
            <person name="Suzuki S."/>
            <person name="Onuma M."/>
        </authorList>
    </citation>
    <scope>NUCLEOTIDE SEQUENCE [LARGE SCALE GENOMIC DNA]</scope>
    <source>
        <strain evidence="13 14">451A</strain>
    </source>
</reference>
<feature type="domain" description="C2H2-type" evidence="12">
    <location>
        <begin position="1991"/>
        <end position="2020"/>
    </location>
</feature>
<feature type="region of interest" description="Disordered" evidence="11">
    <location>
        <begin position="1698"/>
        <end position="1741"/>
    </location>
</feature>